<accession>A0A4Q1KY94</accession>
<dbReference type="SMART" id="SM00060">
    <property type="entry name" value="FN3"/>
    <property type="match status" value="2"/>
</dbReference>
<dbReference type="InterPro" id="IPR036116">
    <property type="entry name" value="FN3_sf"/>
</dbReference>
<sequence>MMKTILRMKLLNVFSILLLIVSNSTLGQTTIFSENMGTPSGTTAISAHTFENSGTLTYSGTGDVRTSTASTGYTGASASGNVFITSTVGREFVISGINTTSYTSLVLSFGHFKSTTAGNNELVVEVSSDGTSYNPLTYSRATGSGTANWTLITASGVIPSVANLYIRFRQTSASVQFRIDDVKLEGTLSVGTPIINPSVTSLPTFGDVNTGSNSASQTFTVTGINLTDVVAVSASSDFEVSLDDSSFSSGFNLSQTGGSLDGEPVTIYVRYSPTVAGLNDGTITLSSTDADDKTVTVSGTGVIPTPELTVSTNTLPDFGNITVGEESTSQSFTVSGSLLTANALIVAPGDFVVSTNDVTFSSFLNLGQTGGNINGQPVTIYVRFQPSFTGATGGDIEISSTGATTQIVSLSGTGVDPIIGAPIAIDATDIQTNSFIANWEEVSGAASYRLDVSTSATFSSLVSGSTTVETFTAIGGGSSTSYLTRSWTGVDGVNWTAFKSRTDQVVNTGDDAITLQNAADAYLISDEIENGLTALSFDVKQNFSGSGGELTIRVFHGAGLATETNLGTFAYSATASSFTSGALNITGNFIIRIDNNTAARPAIDNLSFTRNLTEVPSFVSGYDDLIVNGLSQTVSGLVGNTEYYYRVRAFDGTTSENSNVIAVTTLPETDPLITISEIALPDFGEVIVGTDSSSQSFTVTAENLTEGVLVSASTDFFVSLDDSTYSSSVVLTQTAGVLDGEPVLVYVRFSPSSVGINNGTITLTSAGADDKTVSVVATGYIPTPELTVSTNSLPDFGDVLVGEESGSQSFTVSGSFLTANALIVAPGDFVLSTDDVSFSSFLNLGQTGGNINGQPVTIYVRFQPSFSGFTGGDIEVSSTGAITQIVSVSGNGTDPVIDAPIAIAATSIEADSFVANWDAVDGATSYLLDVYSISEGTPATDLFISEYGEGAPGNRKFVEIYNGTGASVDLSQYELLRATNGGGWPTTGTAILALSGTLANGATLVVANNETDVTGADIYNAGFAGWNGDDAIGLFKNDVLIDVIGTPDTDPGSGWSVAGTNNATVDNILVRKSSVSAGNTNWSTSAGTSTEDSEWIISRVWNASDPSTPESLGAHDFDGNGNTIVYVPGFENLSVNGTSQLVTGLNANTTYYYVVRAVDAVSTSVNSNEISVLTLNPIPWYLDADNDGFGDDNNVIVAVENPFPGLYVAVGGDCDDTNNTVYPGATEICYDGLDNDCDGIIDNGCTPIVSVVQPAQCGITLPTIDSYVYANLVAGAQGYRFRVTNLSTNEVQTIDRALRVFRFTQLTSYAFATEYSVEVSVRINNVWQPFYGTPCTVSTPDTTTQIQASQCNTAISNLNNSIFADIVPFATGYRFRVTNTLNPIDVQTIDRPIRDFRMTNLASVQYNTTYNVEVAVRNTNGEYLSYGPVCNITTPLFPTVGLEDAQCDEYLVGSNTETLFAESYPGVEQYRFLLENISLGYSQTVDRATRTVTLNNFTGLVPGEMYTVRVAIRLNGEWGPYGKSCSIITPGGFRPEEVTRVDANGVNEFKAVAYPNPFETSFTIDVRTSNTEAVSLTVYDMAGRLLEVREVKAQDVTNYQFGNQYPSGVYNVIVTQGEETRAVRVVKQ</sequence>
<dbReference type="Pfam" id="PF00932">
    <property type="entry name" value="LTD"/>
    <property type="match status" value="1"/>
</dbReference>
<dbReference type="Pfam" id="PF11617">
    <property type="entry name" value="Cu-binding_MopE"/>
    <property type="match status" value="1"/>
</dbReference>
<dbReference type="EMBL" id="SBKQ01000001">
    <property type="protein sequence ID" value="RXR35341.1"/>
    <property type="molecule type" value="Genomic_DNA"/>
</dbReference>
<evidence type="ECO:0000313" key="4">
    <source>
        <dbReference type="Proteomes" id="UP000289734"/>
    </source>
</evidence>
<reference evidence="4" key="1">
    <citation type="submission" date="2019-01" db="EMBL/GenBank/DDBJ databases">
        <title>Cytophagaceae bacterium strain CAR-16.</title>
        <authorList>
            <person name="Chen W.-M."/>
        </authorList>
    </citation>
    <scope>NUCLEOTIDE SEQUENCE [LARGE SCALE GENOMIC DNA]</scope>
    <source>
        <strain evidence="4">ICH-30</strain>
    </source>
</reference>
<dbReference type="NCBIfam" id="TIGR04183">
    <property type="entry name" value="Por_Secre_tail"/>
    <property type="match status" value="1"/>
</dbReference>
<dbReference type="InterPro" id="IPR021655">
    <property type="entry name" value="Put_metal-bd"/>
</dbReference>
<evidence type="ECO:0000259" key="2">
    <source>
        <dbReference type="PROSITE" id="PS51841"/>
    </source>
</evidence>
<evidence type="ECO:0000313" key="3">
    <source>
        <dbReference type="EMBL" id="RXR35341.1"/>
    </source>
</evidence>
<organism evidence="3 4">
    <name type="scientific">Flavobacterium piscinae</name>
    <dbReference type="NCBI Taxonomy" id="2506424"/>
    <lineage>
        <taxon>Bacteria</taxon>
        <taxon>Pseudomonadati</taxon>
        <taxon>Bacteroidota</taxon>
        <taxon>Flavobacteriia</taxon>
        <taxon>Flavobacteriales</taxon>
        <taxon>Flavobacteriaceae</taxon>
        <taxon>Flavobacterium</taxon>
    </lineage>
</organism>
<dbReference type="SUPFAM" id="SSF49265">
    <property type="entry name" value="Fibronectin type III"/>
    <property type="match status" value="1"/>
</dbReference>
<keyword evidence="4" id="KW-1185">Reference proteome</keyword>
<dbReference type="InterPro" id="IPR026444">
    <property type="entry name" value="Secre_tail"/>
</dbReference>
<proteinExistence type="predicted"/>
<dbReference type="OrthoDB" id="1286805at2"/>
<dbReference type="InterPro" id="IPR001322">
    <property type="entry name" value="Lamin_tail_dom"/>
</dbReference>
<keyword evidence="1" id="KW-0732">Signal</keyword>
<feature type="domain" description="LTD" evidence="2">
    <location>
        <begin position="931"/>
        <end position="1103"/>
    </location>
</feature>
<comment type="caution">
    <text evidence="3">The sequence shown here is derived from an EMBL/GenBank/DDBJ whole genome shotgun (WGS) entry which is preliminary data.</text>
</comment>
<name>A0A4Q1KY94_9FLAO</name>
<evidence type="ECO:0000256" key="1">
    <source>
        <dbReference type="ARBA" id="ARBA00022729"/>
    </source>
</evidence>
<dbReference type="Proteomes" id="UP000289734">
    <property type="component" value="Unassembled WGS sequence"/>
</dbReference>
<dbReference type="InterPro" id="IPR013783">
    <property type="entry name" value="Ig-like_fold"/>
</dbReference>
<protein>
    <submittedName>
        <fullName evidence="3">Choice-of-anchor D domain-containing protein</fullName>
    </submittedName>
</protein>
<dbReference type="InterPro" id="IPR003961">
    <property type="entry name" value="FN3_dom"/>
</dbReference>
<dbReference type="PROSITE" id="PS51841">
    <property type="entry name" value="LTD"/>
    <property type="match status" value="1"/>
</dbReference>
<dbReference type="Gene3D" id="2.60.40.10">
    <property type="entry name" value="Immunoglobulins"/>
    <property type="match status" value="4"/>
</dbReference>
<dbReference type="NCBIfam" id="NF012200">
    <property type="entry name" value="choice_anch_D"/>
    <property type="match status" value="2"/>
</dbReference>
<dbReference type="Pfam" id="PF18962">
    <property type="entry name" value="Por_Secre_tail"/>
    <property type="match status" value="1"/>
</dbReference>
<gene>
    <name evidence="3" type="ORF">EQG68_00150</name>
</gene>